<accession>A0A485LRQ7</accession>
<dbReference type="EMBL" id="CAADRA010007495">
    <property type="protein sequence ID" value="VFU01550.1"/>
    <property type="molecule type" value="Genomic_DNA"/>
</dbReference>
<proteinExistence type="predicted"/>
<sequence length="182" mass="20343">MNPPIDNIGNALTAIMAFGTPVPHGTVIKIELCVYDIVQFKAGNKGKYVWLVDKAASREDTPLLSMMDELHRSVNLFRVTVFNNGKMQFIKLWKTGDLVCITVRPTLSKKVYCQGTLEAVIQHESWPLFDVLTLPQTAIANVMNAHHSPNALKTTAQQPSVRQVRLAVKRPLGQFLKLTMKC</sequence>
<reference evidence="1" key="2">
    <citation type="submission" date="2019-06" db="EMBL/GenBank/DDBJ databases">
        <title>Genomics analysis of Aphanomyces spp. identifies a new class of oomycete effector associated with host adaptation.</title>
        <authorList>
            <person name="Gaulin E."/>
        </authorList>
    </citation>
    <scope>NUCLEOTIDE SEQUENCE</scope>
    <source>
        <strain evidence="1">CBS 578.67</strain>
    </source>
</reference>
<evidence type="ECO:0000313" key="3">
    <source>
        <dbReference type="Proteomes" id="UP000332933"/>
    </source>
</evidence>
<protein>
    <submittedName>
        <fullName evidence="2">Aste57867_24918 protein</fullName>
    </submittedName>
</protein>
<evidence type="ECO:0000313" key="1">
    <source>
        <dbReference type="EMBL" id="KAF0682997.1"/>
    </source>
</evidence>
<evidence type="ECO:0000313" key="2">
    <source>
        <dbReference type="EMBL" id="VFU01550.1"/>
    </source>
</evidence>
<dbReference type="Proteomes" id="UP000332933">
    <property type="component" value="Unassembled WGS sequence"/>
</dbReference>
<keyword evidence="3" id="KW-1185">Reference proteome</keyword>
<dbReference type="EMBL" id="VJMH01007469">
    <property type="protein sequence ID" value="KAF0682997.1"/>
    <property type="molecule type" value="Genomic_DNA"/>
</dbReference>
<reference evidence="2 3" key="1">
    <citation type="submission" date="2019-03" db="EMBL/GenBank/DDBJ databases">
        <authorList>
            <person name="Gaulin E."/>
            <person name="Dumas B."/>
        </authorList>
    </citation>
    <scope>NUCLEOTIDE SEQUENCE [LARGE SCALE GENOMIC DNA]</scope>
    <source>
        <strain evidence="2">CBS 568.67</strain>
    </source>
</reference>
<dbReference type="AlphaFoldDB" id="A0A485LRQ7"/>
<gene>
    <name evidence="2" type="primary">Aste57867_24918</name>
    <name evidence="1" type="ORF">As57867_024840</name>
    <name evidence="2" type="ORF">ASTE57867_24918</name>
</gene>
<name>A0A485LRQ7_9STRA</name>
<organism evidence="2 3">
    <name type="scientific">Aphanomyces stellatus</name>
    <dbReference type="NCBI Taxonomy" id="120398"/>
    <lineage>
        <taxon>Eukaryota</taxon>
        <taxon>Sar</taxon>
        <taxon>Stramenopiles</taxon>
        <taxon>Oomycota</taxon>
        <taxon>Saprolegniomycetes</taxon>
        <taxon>Saprolegniales</taxon>
        <taxon>Verrucalvaceae</taxon>
        <taxon>Aphanomyces</taxon>
    </lineage>
</organism>